<sequence>MEDYPYAVTVAGEWGSNPPKAIKNKLQIYFQSKKKSGGGDCQVEFTGGTATVSFKSKDVRERVLAKEDHEIAVESAKVKLRLLRYEENLEEAVHGAAVEDIKHAESGVQEEIQSNSAELSQARAVLVDNVPEKLSERSWA</sequence>
<dbReference type="InterPro" id="IPR057051">
    <property type="entry name" value="PARP14_RPM_1"/>
</dbReference>
<gene>
    <name evidence="2" type="ORF">SKAU_G00320850</name>
</gene>
<keyword evidence="3" id="KW-1185">Reference proteome</keyword>
<evidence type="ECO:0000313" key="2">
    <source>
        <dbReference type="EMBL" id="KAJ8342157.1"/>
    </source>
</evidence>
<evidence type="ECO:0000313" key="3">
    <source>
        <dbReference type="Proteomes" id="UP001152622"/>
    </source>
</evidence>
<organism evidence="2 3">
    <name type="scientific">Synaphobranchus kaupii</name>
    <name type="common">Kaup's arrowtooth eel</name>
    <dbReference type="NCBI Taxonomy" id="118154"/>
    <lineage>
        <taxon>Eukaryota</taxon>
        <taxon>Metazoa</taxon>
        <taxon>Chordata</taxon>
        <taxon>Craniata</taxon>
        <taxon>Vertebrata</taxon>
        <taxon>Euteleostomi</taxon>
        <taxon>Actinopterygii</taxon>
        <taxon>Neopterygii</taxon>
        <taxon>Teleostei</taxon>
        <taxon>Anguilliformes</taxon>
        <taxon>Synaphobranchidae</taxon>
        <taxon>Synaphobranchus</taxon>
    </lineage>
</organism>
<proteinExistence type="predicted"/>
<dbReference type="OrthoDB" id="6133115at2759"/>
<name>A0A9Q1ENS3_SYNKA</name>
<evidence type="ECO:0000259" key="1">
    <source>
        <dbReference type="Pfam" id="PF23222"/>
    </source>
</evidence>
<protein>
    <recommendedName>
        <fullName evidence="1">PAR14-like first RRM domain-containing protein</fullName>
    </recommendedName>
</protein>
<dbReference type="InterPro" id="IPR012677">
    <property type="entry name" value="Nucleotide-bd_a/b_plait_sf"/>
</dbReference>
<dbReference type="Gene3D" id="3.30.70.330">
    <property type="match status" value="1"/>
</dbReference>
<comment type="caution">
    <text evidence="2">The sequence shown here is derived from an EMBL/GenBank/DDBJ whole genome shotgun (WGS) entry which is preliminary data.</text>
</comment>
<dbReference type="Pfam" id="PF23222">
    <property type="entry name" value="RRM_PARP14_1"/>
    <property type="match status" value="1"/>
</dbReference>
<dbReference type="Proteomes" id="UP001152622">
    <property type="component" value="Chromosome 14"/>
</dbReference>
<dbReference type="AlphaFoldDB" id="A0A9Q1ENS3"/>
<feature type="domain" description="PAR14-like first RRM" evidence="1">
    <location>
        <begin position="8"/>
        <end position="82"/>
    </location>
</feature>
<reference evidence="2" key="1">
    <citation type="journal article" date="2023" name="Science">
        <title>Genome structures resolve the early diversification of teleost fishes.</title>
        <authorList>
            <person name="Parey E."/>
            <person name="Louis A."/>
            <person name="Montfort J."/>
            <person name="Bouchez O."/>
            <person name="Roques C."/>
            <person name="Iampietro C."/>
            <person name="Lluch J."/>
            <person name="Castinel A."/>
            <person name="Donnadieu C."/>
            <person name="Desvignes T."/>
            <person name="Floi Bucao C."/>
            <person name="Jouanno E."/>
            <person name="Wen M."/>
            <person name="Mejri S."/>
            <person name="Dirks R."/>
            <person name="Jansen H."/>
            <person name="Henkel C."/>
            <person name="Chen W.J."/>
            <person name="Zahm M."/>
            <person name="Cabau C."/>
            <person name="Klopp C."/>
            <person name="Thompson A.W."/>
            <person name="Robinson-Rechavi M."/>
            <person name="Braasch I."/>
            <person name="Lecointre G."/>
            <person name="Bobe J."/>
            <person name="Postlethwait J.H."/>
            <person name="Berthelot C."/>
            <person name="Roest Crollius H."/>
            <person name="Guiguen Y."/>
        </authorList>
    </citation>
    <scope>NUCLEOTIDE SEQUENCE</scope>
    <source>
        <strain evidence="2">WJC10195</strain>
    </source>
</reference>
<dbReference type="EMBL" id="JAINUF010000014">
    <property type="protein sequence ID" value="KAJ8342157.1"/>
    <property type="molecule type" value="Genomic_DNA"/>
</dbReference>
<accession>A0A9Q1ENS3</accession>